<proteinExistence type="predicted"/>
<comment type="caution">
    <text evidence="2">The sequence shown here is derived from an EMBL/GenBank/DDBJ whole genome shotgun (WGS) entry which is preliminary data.</text>
</comment>
<name>A0A918GH70_9PSEU</name>
<dbReference type="Proteomes" id="UP000660680">
    <property type="component" value="Unassembled WGS sequence"/>
</dbReference>
<accession>A0A918GH70</accession>
<organism evidence="2 3">
    <name type="scientific">Actinokineospora fastidiosa</name>
    <dbReference type="NCBI Taxonomy" id="1816"/>
    <lineage>
        <taxon>Bacteria</taxon>
        <taxon>Bacillati</taxon>
        <taxon>Actinomycetota</taxon>
        <taxon>Actinomycetes</taxon>
        <taxon>Pseudonocardiales</taxon>
        <taxon>Pseudonocardiaceae</taxon>
        <taxon>Actinokineospora</taxon>
    </lineage>
</organism>
<sequence>MTAARGQAITSDASPGCLQRRRAQASQPVRPGAARPGPVPELAAPELAAVENGARVIAGSGMVVSGAQARRRSGVPGRPVGQRVEQLPQLVGGGLGAITNRRLAGVTAPTSATWVRGPGVGAVRTGGWP</sequence>
<evidence type="ECO:0000313" key="2">
    <source>
        <dbReference type="EMBL" id="GGS36388.1"/>
    </source>
</evidence>
<evidence type="ECO:0000313" key="3">
    <source>
        <dbReference type="Proteomes" id="UP000660680"/>
    </source>
</evidence>
<protein>
    <submittedName>
        <fullName evidence="2">Uncharacterized protein</fullName>
    </submittedName>
</protein>
<evidence type="ECO:0000256" key="1">
    <source>
        <dbReference type="SAM" id="MobiDB-lite"/>
    </source>
</evidence>
<dbReference type="EMBL" id="BMRB01000002">
    <property type="protein sequence ID" value="GGS36388.1"/>
    <property type="molecule type" value="Genomic_DNA"/>
</dbReference>
<feature type="region of interest" description="Disordered" evidence="1">
    <location>
        <begin position="1"/>
        <end position="39"/>
    </location>
</feature>
<dbReference type="AlphaFoldDB" id="A0A918GH70"/>
<reference evidence="2" key="2">
    <citation type="submission" date="2020-09" db="EMBL/GenBank/DDBJ databases">
        <authorList>
            <person name="Sun Q."/>
            <person name="Ohkuma M."/>
        </authorList>
    </citation>
    <scope>NUCLEOTIDE SEQUENCE</scope>
    <source>
        <strain evidence="2">JCM 3276</strain>
    </source>
</reference>
<keyword evidence="3" id="KW-1185">Reference proteome</keyword>
<reference evidence="2" key="1">
    <citation type="journal article" date="2014" name="Int. J. Syst. Evol. Microbiol.">
        <title>Complete genome sequence of Corynebacterium casei LMG S-19264T (=DSM 44701T), isolated from a smear-ripened cheese.</title>
        <authorList>
            <consortium name="US DOE Joint Genome Institute (JGI-PGF)"/>
            <person name="Walter F."/>
            <person name="Albersmeier A."/>
            <person name="Kalinowski J."/>
            <person name="Ruckert C."/>
        </authorList>
    </citation>
    <scope>NUCLEOTIDE SEQUENCE</scope>
    <source>
        <strain evidence="2">JCM 3276</strain>
    </source>
</reference>
<gene>
    <name evidence="2" type="ORF">GCM10010171_33840</name>
</gene>